<sequence>MSSILVFIFIKNVVMADRGRHVGVDQRCNEPAAYGVKV</sequence>
<evidence type="ECO:0000313" key="1">
    <source>
        <dbReference type="EMBL" id="AHZ68209.1"/>
    </source>
</evidence>
<dbReference type="AlphaFoldDB" id="A0A024E5K6"/>
<dbReference type="KEGG" id="pman:OU5_1130"/>
<dbReference type="HOGENOM" id="CLU_3331759_0_0_6"/>
<dbReference type="Proteomes" id="UP000026913">
    <property type="component" value="Chromosome"/>
</dbReference>
<protein>
    <submittedName>
        <fullName evidence="1">Uncharacterized protein</fullName>
    </submittedName>
</protein>
<name>A0A024E5K6_9PSED</name>
<accession>A0A024E5K6</accession>
<gene>
    <name evidence="1" type="ORF">OU5_1130</name>
</gene>
<dbReference type="EMBL" id="CP005960">
    <property type="protein sequence ID" value="AHZ68209.1"/>
    <property type="molecule type" value="Genomic_DNA"/>
</dbReference>
<reference evidence="1 2" key="1">
    <citation type="journal article" date="2012" name="J. Bacteriol.">
        <title>Genome sequence of cold-adapted Pseudomonas mandelii strain JR-1.</title>
        <authorList>
            <person name="Jang S.H."/>
            <person name="Kim J."/>
            <person name="Kim J."/>
            <person name="Hong S."/>
            <person name="Lee C."/>
        </authorList>
    </citation>
    <scope>NUCLEOTIDE SEQUENCE [LARGE SCALE GENOMIC DNA]</scope>
    <source>
        <strain evidence="1 2">JR-1</strain>
    </source>
</reference>
<proteinExistence type="predicted"/>
<evidence type="ECO:0000313" key="2">
    <source>
        <dbReference type="Proteomes" id="UP000026913"/>
    </source>
</evidence>
<organism evidence="1 2">
    <name type="scientific">Pseudomonas mandelii JR-1</name>
    <dbReference type="NCBI Taxonomy" id="1147786"/>
    <lineage>
        <taxon>Bacteria</taxon>
        <taxon>Pseudomonadati</taxon>
        <taxon>Pseudomonadota</taxon>
        <taxon>Gammaproteobacteria</taxon>
        <taxon>Pseudomonadales</taxon>
        <taxon>Pseudomonadaceae</taxon>
        <taxon>Pseudomonas</taxon>
    </lineage>
</organism>